<comment type="caution">
    <text evidence="1">The sequence shown here is derived from an EMBL/GenBank/DDBJ whole genome shotgun (WGS) entry which is preliminary data.</text>
</comment>
<dbReference type="OrthoDB" id="5403729at2759"/>
<organism evidence="1 2">
    <name type="scientific">Monosporascus ibericus</name>
    <dbReference type="NCBI Taxonomy" id="155417"/>
    <lineage>
        <taxon>Eukaryota</taxon>
        <taxon>Fungi</taxon>
        <taxon>Dikarya</taxon>
        <taxon>Ascomycota</taxon>
        <taxon>Pezizomycotina</taxon>
        <taxon>Sordariomycetes</taxon>
        <taxon>Xylariomycetidae</taxon>
        <taxon>Xylariales</taxon>
        <taxon>Xylariales incertae sedis</taxon>
        <taxon>Monosporascus</taxon>
    </lineage>
</organism>
<name>A0A4Q4TXF1_9PEZI</name>
<dbReference type="Proteomes" id="UP000293360">
    <property type="component" value="Unassembled WGS sequence"/>
</dbReference>
<evidence type="ECO:0008006" key="3">
    <source>
        <dbReference type="Google" id="ProtNLM"/>
    </source>
</evidence>
<dbReference type="AlphaFoldDB" id="A0A4Q4TXF1"/>
<sequence>MDDTTLSTLSLLEARLLRIEHLLYGHAVQQPKTPAFKSMSNLEHRFARLLQGVRVYAELLKIYKSHPDLFQAPPPAEPPSTLLPPEAVRAVVLSAASSFPATASALTAVSDTPVPDPALSAGLAALLPRMRGVEAAQLAQAAEIAELRARSEVVVRRWYERRVLDYSDFVADVEGRVEKAERAVRRAERARDEV</sequence>
<proteinExistence type="predicted"/>
<protein>
    <recommendedName>
        <fullName evidence="3">Nuclear distribution protein RO10</fullName>
    </recommendedName>
</protein>
<keyword evidence="2" id="KW-1185">Reference proteome</keyword>
<gene>
    <name evidence="1" type="ORF">DL764_000152</name>
</gene>
<reference evidence="1 2" key="1">
    <citation type="submission" date="2018-06" db="EMBL/GenBank/DDBJ databases">
        <title>Complete Genomes of Monosporascus.</title>
        <authorList>
            <person name="Robinson A.J."/>
            <person name="Natvig D.O."/>
        </authorList>
    </citation>
    <scope>NUCLEOTIDE SEQUENCE [LARGE SCALE GENOMIC DNA]</scope>
    <source>
        <strain evidence="1 2">CBS 110550</strain>
    </source>
</reference>
<dbReference type="EMBL" id="QJNU01000003">
    <property type="protein sequence ID" value="RYP11334.1"/>
    <property type="molecule type" value="Genomic_DNA"/>
</dbReference>
<accession>A0A4Q4TXF1</accession>
<evidence type="ECO:0000313" key="2">
    <source>
        <dbReference type="Proteomes" id="UP000293360"/>
    </source>
</evidence>
<evidence type="ECO:0000313" key="1">
    <source>
        <dbReference type="EMBL" id="RYP11334.1"/>
    </source>
</evidence>